<sequence length="431" mass="48242">MAGQKICRIQFSATSAEKNIRHINYAIQYQCPQCGAPVTLGEETRFFVCEFCRVRSCISQKGFPRYYLPCAPNVPAEAQLIYLPYWRFKGVRYMCTASGIIPKFTDISTLAMADMPPQIPFSLGLRSQAMPMKLIRPDTQGTFFRPLPTAMVLKEKTSGLNPDEIAFKEDIGETFSLIYAPFYISRQHLVDGVTNQVLPQEKPISPEIFDRNRVRPGIETHFIAGICPACGADLEGSGDSLALVCRNCHSLWRARGKNFAKIKFSTVPPAHKDDIMLPFWRISANISPLNLASHADLARMANLPLAIPREWEKKPVHFWSPAFKVRPNIFLRLLGQLTSAQLAPPLSQTVEDNVYQPVNLPASEAVETIRITMAALLKPRKEILERLPETNVVPRSISLIFMPFNSSQHDIIHPDLGIGINKKALALSGNL</sequence>
<keyword evidence="2" id="KW-1185">Reference proteome</keyword>
<reference evidence="1 2" key="1">
    <citation type="submission" date="2020-06" db="EMBL/GenBank/DDBJ databases">
        <title>High-quality draft genome of sulfate reducer Desulfobacter latus type strain AcrS2 isolated from marine sediment.</title>
        <authorList>
            <person name="Hoppe M."/>
            <person name="Larsen C.K."/>
            <person name="Marshall I.P.G."/>
            <person name="Schramm A."/>
            <person name="Marietou A.G."/>
        </authorList>
    </citation>
    <scope>NUCLEOTIDE SEQUENCE [LARGE SCALE GENOMIC DNA]</scope>
    <source>
        <strain evidence="1 2">AcRS2</strain>
    </source>
</reference>
<comment type="caution">
    <text evidence="1">The sequence shown here is derived from an EMBL/GenBank/DDBJ whole genome shotgun (WGS) entry which is preliminary data.</text>
</comment>
<protein>
    <submittedName>
        <fullName evidence="1">Uncharacterized protein</fullName>
    </submittedName>
</protein>
<organism evidence="1 2">
    <name type="scientific">Desulfobacter latus</name>
    <dbReference type="NCBI Taxonomy" id="2292"/>
    <lineage>
        <taxon>Bacteria</taxon>
        <taxon>Pseudomonadati</taxon>
        <taxon>Thermodesulfobacteriota</taxon>
        <taxon>Desulfobacteria</taxon>
        <taxon>Desulfobacterales</taxon>
        <taxon>Desulfobacteraceae</taxon>
        <taxon>Desulfobacter</taxon>
    </lineage>
</organism>
<dbReference type="EMBL" id="JACADJ010000036">
    <property type="protein sequence ID" value="NWH05495.1"/>
    <property type="molecule type" value="Genomic_DNA"/>
</dbReference>
<gene>
    <name evidence="1" type="ORF">HXW94_10925</name>
</gene>
<evidence type="ECO:0000313" key="1">
    <source>
        <dbReference type="EMBL" id="NWH05495.1"/>
    </source>
</evidence>
<dbReference type="Proteomes" id="UP000553343">
    <property type="component" value="Unassembled WGS sequence"/>
</dbReference>
<proteinExistence type="predicted"/>
<accession>A0A850T8J0</accession>
<name>A0A850T8J0_9BACT</name>
<evidence type="ECO:0000313" key="2">
    <source>
        <dbReference type="Proteomes" id="UP000553343"/>
    </source>
</evidence>
<dbReference type="AlphaFoldDB" id="A0A850T8J0"/>